<dbReference type="InterPro" id="IPR012338">
    <property type="entry name" value="Beta-lactam/transpept-like"/>
</dbReference>
<organism evidence="5">
    <name type="scientific">freshwater metagenome</name>
    <dbReference type="NCBI Taxonomy" id="449393"/>
    <lineage>
        <taxon>unclassified sequences</taxon>
        <taxon>metagenomes</taxon>
        <taxon>ecological metagenomes</taxon>
    </lineage>
</organism>
<gene>
    <name evidence="5" type="ORF">UFOPK2992_00261</name>
</gene>
<dbReference type="InterPro" id="IPR005311">
    <property type="entry name" value="PBP_dimer"/>
</dbReference>
<dbReference type="Pfam" id="PF00905">
    <property type="entry name" value="Transpeptidase"/>
    <property type="match status" value="1"/>
</dbReference>
<proteinExistence type="predicted"/>
<dbReference type="Gene3D" id="3.40.710.10">
    <property type="entry name" value="DD-peptidase/beta-lactamase superfamily"/>
    <property type="match status" value="1"/>
</dbReference>
<dbReference type="AlphaFoldDB" id="A0A6J6WVP7"/>
<evidence type="ECO:0000259" key="4">
    <source>
        <dbReference type="Pfam" id="PF03717"/>
    </source>
</evidence>
<dbReference type="GO" id="GO:0071555">
    <property type="term" value="P:cell wall organization"/>
    <property type="evidence" value="ECO:0007669"/>
    <property type="project" value="TreeGrafter"/>
</dbReference>
<dbReference type="InterPro" id="IPR050515">
    <property type="entry name" value="Beta-lactam/transpept"/>
</dbReference>
<dbReference type="SUPFAM" id="SSF56601">
    <property type="entry name" value="beta-lactamase/transpeptidase-like"/>
    <property type="match status" value="1"/>
</dbReference>
<dbReference type="EMBL" id="CAFAAI010000024">
    <property type="protein sequence ID" value="CAB4788932.1"/>
    <property type="molecule type" value="Genomic_DNA"/>
</dbReference>
<evidence type="ECO:0000256" key="1">
    <source>
        <dbReference type="ARBA" id="ARBA00004370"/>
    </source>
</evidence>
<evidence type="ECO:0000256" key="2">
    <source>
        <dbReference type="ARBA" id="ARBA00023136"/>
    </source>
</evidence>
<keyword evidence="2" id="KW-0472">Membrane</keyword>
<feature type="domain" description="Penicillin-binding protein dimerisation" evidence="4">
    <location>
        <begin position="14"/>
        <end position="123"/>
    </location>
</feature>
<evidence type="ECO:0000259" key="3">
    <source>
        <dbReference type="Pfam" id="PF00905"/>
    </source>
</evidence>
<dbReference type="Gene3D" id="3.30.450.330">
    <property type="match status" value="1"/>
</dbReference>
<sequence length="501" mass="52150">MNPKLVGDPAGTAAVLATMLSLSPERQQSLALAMANKDKSFVYVARQIDDHKAAAVTALKLAGVDSYRESSRVIPGGDLARSVIGRTDTDGKGTAGLEQQYDSLLTGVDGELVRQHDKNGHSIPGSGTITVAAVPGKDIVLTIDRSIQFSLEQALLKRASELGARGGTAIVEQTGTGNILAMASVRRDDLGVYRVTVANVAAVDSYEPGSVAKVITIAAGLNERVVTPESVLSVEGKHTYDPGTAYKFTITDAEPHPTMDMTVRDILVHSSNLGTIGVSAMIGSAKQYGYMRSFGLGEKSDLNFPGESQGILKPWQKWRGTENQTPAYGYGVAASAIQLVGAINTIANGGVYVAPRLVQGTVGSDGKVQPASPAASRRVVTPETAASMNLLMRQVVCDGTAKKAQVEGITIAGKTGTGIKAVAGQYGTNASSKAYYSSFVGFFPAEDPQVTTLISIDEPPAGSTDRFGGTAAAPVFQDVVPSIMHQLGIQPPTNTGGCPAK</sequence>
<dbReference type="SUPFAM" id="SSF56519">
    <property type="entry name" value="Penicillin binding protein dimerisation domain"/>
    <property type="match status" value="1"/>
</dbReference>
<evidence type="ECO:0000313" key="5">
    <source>
        <dbReference type="EMBL" id="CAB4788932.1"/>
    </source>
</evidence>
<dbReference type="Gene3D" id="3.90.1310.10">
    <property type="entry name" value="Penicillin-binding protein 2a (Domain 2)"/>
    <property type="match status" value="1"/>
</dbReference>
<dbReference type="InterPro" id="IPR001460">
    <property type="entry name" value="PCN-bd_Tpept"/>
</dbReference>
<comment type="subcellular location">
    <subcellularLocation>
        <location evidence="1">Membrane</location>
    </subcellularLocation>
</comment>
<accession>A0A6J6WVP7</accession>
<feature type="domain" description="Penicillin-binding protein transpeptidase" evidence="3">
    <location>
        <begin position="167"/>
        <end position="479"/>
    </location>
</feature>
<name>A0A6J6WVP7_9ZZZZ</name>
<dbReference type="Pfam" id="PF03717">
    <property type="entry name" value="PBP_dimer"/>
    <property type="match status" value="1"/>
</dbReference>
<dbReference type="PANTHER" id="PTHR30627">
    <property type="entry name" value="PEPTIDOGLYCAN D,D-TRANSPEPTIDASE"/>
    <property type="match status" value="1"/>
</dbReference>
<protein>
    <submittedName>
        <fullName evidence="5">Unannotated protein</fullName>
    </submittedName>
</protein>
<dbReference type="GO" id="GO:0008658">
    <property type="term" value="F:penicillin binding"/>
    <property type="evidence" value="ECO:0007669"/>
    <property type="project" value="InterPro"/>
</dbReference>
<dbReference type="PANTHER" id="PTHR30627:SF1">
    <property type="entry name" value="PEPTIDOGLYCAN D,D-TRANSPEPTIDASE FTSI"/>
    <property type="match status" value="1"/>
</dbReference>
<reference evidence="5" key="1">
    <citation type="submission" date="2020-05" db="EMBL/GenBank/DDBJ databases">
        <authorList>
            <person name="Chiriac C."/>
            <person name="Salcher M."/>
            <person name="Ghai R."/>
            <person name="Kavagutti S V."/>
        </authorList>
    </citation>
    <scope>NUCLEOTIDE SEQUENCE</scope>
</reference>
<dbReference type="GO" id="GO:0005886">
    <property type="term" value="C:plasma membrane"/>
    <property type="evidence" value="ECO:0007669"/>
    <property type="project" value="TreeGrafter"/>
</dbReference>
<dbReference type="InterPro" id="IPR036138">
    <property type="entry name" value="PBP_dimer_sf"/>
</dbReference>